<proteinExistence type="predicted"/>
<comment type="caution">
    <text evidence="2">The sequence shown here is derived from an EMBL/GenBank/DDBJ whole genome shotgun (WGS) entry which is preliminary data.</text>
</comment>
<dbReference type="Gene3D" id="3.90.550.10">
    <property type="entry name" value="Spore Coat Polysaccharide Biosynthesis Protein SpsA, Chain A"/>
    <property type="match status" value="1"/>
</dbReference>
<accession>A0A1F8GQP1</accession>
<feature type="domain" description="Glycosyltransferase 2-like" evidence="1">
    <location>
        <begin position="3"/>
        <end position="166"/>
    </location>
</feature>
<gene>
    <name evidence="2" type="ORF">A2941_02745</name>
</gene>
<dbReference type="CDD" id="cd00761">
    <property type="entry name" value="Glyco_tranf_GTA_type"/>
    <property type="match status" value="1"/>
</dbReference>
<evidence type="ECO:0000259" key="1">
    <source>
        <dbReference type="Pfam" id="PF00535"/>
    </source>
</evidence>
<evidence type="ECO:0000313" key="2">
    <source>
        <dbReference type="EMBL" id="OGN27767.1"/>
    </source>
</evidence>
<dbReference type="Pfam" id="PF00535">
    <property type="entry name" value="Glycos_transf_2"/>
    <property type="match status" value="1"/>
</dbReference>
<dbReference type="SUPFAM" id="SSF53448">
    <property type="entry name" value="Nucleotide-diphospho-sugar transferases"/>
    <property type="match status" value="1"/>
</dbReference>
<dbReference type="Proteomes" id="UP000178444">
    <property type="component" value="Unassembled WGS sequence"/>
</dbReference>
<dbReference type="InterPro" id="IPR001173">
    <property type="entry name" value="Glyco_trans_2-like"/>
</dbReference>
<dbReference type="EMBL" id="MGKO01000007">
    <property type="protein sequence ID" value="OGN27767.1"/>
    <property type="molecule type" value="Genomic_DNA"/>
</dbReference>
<evidence type="ECO:0000313" key="3">
    <source>
        <dbReference type="Proteomes" id="UP000178444"/>
    </source>
</evidence>
<name>A0A1F8GQP1_9BACT</name>
<dbReference type="InterPro" id="IPR029044">
    <property type="entry name" value="Nucleotide-diphossugar_trans"/>
</dbReference>
<protein>
    <recommendedName>
        <fullName evidence="1">Glycosyltransferase 2-like domain-containing protein</fullName>
    </recommendedName>
</protein>
<sequence length="265" mass="30897">MVSIIIPSAKDKDLQRTVDDLRSKARGEIEIVVVLDGAWAEVQNADVILFNEKRIGMRGSINKGVAASHGEYIMKIDSHCMFGEGYDLKLLTGMQDNWVVIPRRYKLDTDKWEIMDEPPIDYEKLFIDRPDKIGGVYWTGRRIQRADVMIDETMVFQGSCWLMSRKHWDWLGGLQEEGYGTFTQEPIEIALKTWLGGGQVMVNKLTWYAHKHRKFGRTVSPCPSKETEMGNLYSKDFWLNNRWDKRIHDLKWLFDRFGLKYNPAK</sequence>
<dbReference type="AlphaFoldDB" id="A0A1F8GQP1"/>
<organism evidence="2 3">
    <name type="scientific">Candidatus Yanofskybacteria bacterium RIFCSPLOWO2_01_FULL_49_17</name>
    <dbReference type="NCBI Taxonomy" id="1802700"/>
    <lineage>
        <taxon>Bacteria</taxon>
        <taxon>Candidatus Yanofskyibacteriota</taxon>
    </lineage>
</organism>
<reference evidence="2 3" key="1">
    <citation type="journal article" date="2016" name="Nat. Commun.">
        <title>Thousands of microbial genomes shed light on interconnected biogeochemical processes in an aquifer system.</title>
        <authorList>
            <person name="Anantharaman K."/>
            <person name="Brown C.T."/>
            <person name="Hug L.A."/>
            <person name="Sharon I."/>
            <person name="Castelle C.J."/>
            <person name="Probst A.J."/>
            <person name="Thomas B.C."/>
            <person name="Singh A."/>
            <person name="Wilkins M.J."/>
            <person name="Karaoz U."/>
            <person name="Brodie E.L."/>
            <person name="Williams K.H."/>
            <person name="Hubbard S.S."/>
            <person name="Banfield J.F."/>
        </authorList>
    </citation>
    <scope>NUCLEOTIDE SEQUENCE [LARGE SCALE GENOMIC DNA]</scope>
</reference>